<evidence type="ECO:0000256" key="2">
    <source>
        <dbReference type="ARBA" id="ARBA00022801"/>
    </source>
</evidence>
<dbReference type="Pfam" id="PF00561">
    <property type="entry name" value="Abhydrolase_1"/>
    <property type="match status" value="1"/>
</dbReference>
<evidence type="ECO:0000256" key="3">
    <source>
        <dbReference type="ARBA" id="ARBA00022963"/>
    </source>
</evidence>
<gene>
    <name evidence="7" type="ORF">GRF29_19g178861</name>
</gene>
<sequence length="365" mass="39766">MQSKILFSSLLLAKLGEGYLLPTPLGKYNVTMRNEAITDYDRDARALMISIFQPAECANTVPAIYMPNNTAEYEGKWIEKIFGVPVNLTPLLSEARLPVCPQNSCLPLPNAPILLLSPGYRGSRLYYNFIASAIASEGYTVITMDHPGETNAITYLNGSTAYSYLPDLVNLDDATPLAYIRAADASFILDQLNNATALPNFSQKFPTDRVVMAGHSLGGATAHLAAGQDSRIIGIVNWDGLFLGSLTPEGAPKPVLYMATERDDDVRELAKWPEFTGPKLWVKIANLIHEGMLDLPSLLQAAGQNSGTFAEYLGSMAPDEIIRIMTAYTVAWMDGVLSGKIGGPLLEGKEPDRFPDVSVLKKENF</sequence>
<dbReference type="PANTHER" id="PTHR10272:SF0">
    <property type="entry name" value="PLATELET-ACTIVATING FACTOR ACETYLHYDROLASE"/>
    <property type="match status" value="1"/>
</dbReference>
<dbReference type="GO" id="GO:0003847">
    <property type="term" value="F:1-alkyl-2-acetylglycerophosphocholine esterase activity"/>
    <property type="evidence" value="ECO:0007669"/>
    <property type="project" value="UniProtKB-EC"/>
</dbReference>
<dbReference type="InterPro" id="IPR029058">
    <property type="entry name" value="AB_hydrolase_fold"/>
</dbReference>
<keyword evidence="4" id="KW-0443">Lipid metabolism</keyword>
<evidence type="ECO:0000313" key="7">
    <source>
        <dbReference type="EMBL" id="KAK3214432.1"/>
    </source>
</evidence>
<proteinExistence type="predicted"/>
<dbReference type="EMBL" id="WVTA01000003">
    <property type="protein sequence ID" value="KAK3214432.1"/>
    <property type="molecule type" value="Genomic_DNA"/>
</dbReference>
<dbReference type="SUPFAM" id="SSF53474">
    <property type="entry name" value="alpha/beta-Hydrolases"/>
    <property type="match status" value="1"/>
</dbReference>
<feature type="chain" id="PRO_5042979436" description="1-alkyl-2-acetylglycerophosphocholine esterase" evidence="5">
    <location>
        <begin position="19"/>
        <end position="365"/>
    </location>
</feature>
<protein>
    <recommendedName>
        <fullName evidence="1">1-alkyl-2-acetylglycerophosphocholine esterase</fullName>
        <ecNumber evidence="1">3.1.1.47</ecNumber>
    </recommendedName>
</protein>
<dbReference type="Proteomes" id="UP001280581">
    <property type="component" value="Unassembled WGS sequence"/>
</dbReference>
<organism evidence="7 8">
    <name type="scientific">Pseudopithomyces chartarum</name>
    <dbReference type="NCBI Taxonomy" id="1892770"/>
    <lineage>
        <taxon>Eukaryota</taxon>
        <taxon>Fungi</taxon>
        <taxon>Dikarya</taxon>
        <taxon>Ascomycota</taxon>
        <taxon>Pezizomycotina</taxon>
        <taxon>Dothideomycetes</taxon>
        <taxon>Pleosporomycetidae</taxon>
        <taxon>Pleosporales</taxon>
        <taxon>Massarineae</taxon>
        <taxon>Didymosphaeriaceae</taxon>
        <taxon>Pseudopithomyces</taxon>
    </lineage>
</organism>
<evidence type="ECO:0000313" key="8">
    <source>
        <dbReference type="Proteomes" id="UP001280581"/>
    </source>
</evidence>
<name>A0AAN6RJX9_9PLEO</name>
<dbReference type="GO" id="GO:0016042">
    <property type="term" value="P:lipid catabolic process"/>
    <property type="evidence" value="ECO:0007669"/>
    <property type="project" value="UniProtKB-KW"/>
</dbReference>
<dbReference type="EC" id="3.1.1.47" evidence="1"/>
<accession>A0AAN6RJX9</accession>
<feature type="domain" description="AB hydrolase-1" evidence="6">
    <location>
        <begin position="112"/>
        <end position="240"/>
    </location>
</feature>
<keyword evidence="2" id="KW-0378">Hydrolase</keyword>
<dbReference type="PANTHER" id="PTHR10272">
    <property type="entry name" value="PLATELET-ACTIVATING FACTOR ACETYLHYDROLASE"/>
    <property type="match status" value="1"/>
</dbReference>
<dbReference type="InterPro" id="IPR000073">
    <property type="entry name" value="AB_hydrolase_1"/>
</dbReference>
<evidence type="ECO:0000256" key="4">
    <source>
        <dbReference type="ARBA" id="ARBA00023098"/>
    </source>
</evidence>
<keyword evidence="8" id="KW-1185">Reference proteome</keyword>
<evidence type="ECO:0000256" key="5">
    <source>
        <dbReference type="SAM" id="SignalP"/>
    </source>
</evidence>
<keyword evidence="3" id="KW-0442">Lipid degradation</keyword>
<keyword evidence="5" id="KW-0732">Signal</keyword>
<feature type="signal peptide" evidence="5">
    <location>
        <begin position="1"/>
        <end position="18"/>
    </location>
</feature>
<reference evidence="7 8" key="1">
    <citation type="submission" date="2021-02" db="EMBL/GenBank/DDBJ databases">
        <title>Genome assembly of Pseudopithomyces chartarum.</title>
        <authorList>
            <person name="Jauregui R."/>
            <person name="Singh J."/>
            <person name="Voisey C."/>
        </authorList>
    </citation>
    <scope>NUCLEOTIDE SEQUENCE [LARGE SCALE GENOMIC DNA]</scope>
    <source>
        <strain evidence="7 8">AGR01</strain>
    </source>
</reference>
<evidence type="ECO:0000259" key="6">
    <source>
        <dbReference type="Pfam" id="PF00561"/>
    </source>
</evidence>
<dbReference type="Gene3D" id="3.40.50.1820">
    <property type="entry name" value="alpha/beta hydrolase"/>
    <property type="match status" value="1"/>
</dbReference>
<dbReference type="AlphaFoldDB" id="A0AAN6RJX9"/>
<evidence type="ECO:0000256" key="1">
    <source>
        <dbReference type="ARBA" id="ARBA00013201"/>
    </source>
</evidence>
<comment type="caution">
    <text evidence="7">The sequence shown here is derived from an EMBL/GenBank/DDBJ whole genome shotgun (WGS) entry which is preliminary data.</text>
</comment>